<feature type="domain" description="Damage-control phosphatase ARMT1-like metal-binding" evidence="2">
    <location>
        <begin position="146"/>
        <end position="471"/>
    </location>
</feature>
<name>A0A090M6L9_OSTTA</name>
<comment type="cofactor">
    <cofactor evidence="1">
        <name>Ni(2+)</name>
        <dbReference type="ChEBI" id="CHEBI:49786"/>
    </cofactor>
</comment>
<reference evidence="4" key="1">
    <citation type="journal article" date="2006" name="Proc. Natl. Acad. Sci. U.S.A.">
        <title>Genome analysis of the smallest free-living eukaryote Ostreococcus tauri unveils many unique features.</title>
        <authorList>
            <person name="Derelle E."/>
            <person name="Ferraz C."/>
            <person name="Rombauts S."/>
            <person name="Rouze P."/>
            <person name="Worden A.Z."/>
            <person name="Robbens S."/>
            <person name="Partensky F."/>
            <person name="Degroeve S."/>
            <person name="Echeynie S."/>
            <person name="Cooke R."/>
            <person name="Saeys Y."/>
            <person name="Wuyts J."/>
            <person name="Jabbari K."/>
            <person name="Bowler C."/>
            <person name="Panaud O."/>
            <person name="Piegu B."/>
            <person name="Ball S.G."/>
            <person name="Ral J.-P."/>
            <person name="Bouget F.-Y."/>
            <person name="Piganeau G."/>
            <person name="De Baets B."/>
            <person name="Picard A."/>
            <person name="Delseny M."/>
            <person name="Demaille J."/>
            <person name="Van de Peer Y."/>
            <person name="Moreau H."/>
        </authorList>
    </citation>
    <scope>NUCLEOTIDE SEQUENCE [LARGE SCALE GENOMIC DNA]</scope>
    <source>
        <strain evidence="4">OTTH 0595 / CCAP 157/2 / RCC745</strain>
    </source>
</reference>
<accession>A0A090M6L9</accession>
<dbReference type="SUPFAM" id="SSF111321">
    <property type="entry name" value="AF1104-like"/>
    <property type="match status" value="1"/>
</dbReference>
<dbReference type="Pfam" id="PF01937">
    <property type="entry name" value="ARMT1-like_dom"/>
    <property type="match status" value="1"/>
</dbReference>
<dbReference type="OrthoDB" id="498611at2759"/>
<evidence type="ECO:0000313" key="4">
    <source>
        <dbReference type="Proteomes" id="UP000009170"/>
    </source>
</evidence>
<reference evidence="3 4" key="2">
    <citation type="journal article" date="2014" name="BMC Genomics">
        <title>An improved genome of the model marine alga Ostreococcus tauri unfolds by assessing Illumina de novo assemblies.</title>
        <authorList>
            <person name="Blanc-Mathieu R."/>
            <person name="Verhelst B."/>
            <person name="Derelle E."/>
            <person name="Rombauts S."/>
            <person name="Bouget F.Y."/>
            <person name="Carre I."/>
            <person name="Chateau A."/>
            <person name="Eyre-Walker A."/>
            <person name="Grimsley N."/>
            <person name="Moreau H."/>
            <person name="Piegu B."/>
            <person name="Rivals E."/>
            <person name="Schackwitz W."/>
            <person name="Van de Peer Y."/>
            <person name="Piganeau G."/>
        </authorList>
    </citation>
    <scope>NUCLEOTIDE SEQUENCE [LARGE SCALE GENOMIC DNA]</scope>
    <source>
        <strain evidence="4">OTTH 0595 / CCAP 157/2 / RCC745</strain>
    </source>
</reference>
<dbReference type="Proteomes" id="UP000009170">
    <property type="component" value="Unassembled WGS sequence"/>
</dbReference>
<protein>
    <recommendedName>
        <fullName evidence="2">Damage-control phosphatase ARMT1-like metal-binding domain-containing protein</fullName>
    </recommendedName>
</protein>
<dbReference type="Gene3D" id="3.40.50.10880">
    <property type="entry name" value="Uncharacterised protein PF01937, DUF89, domain 3"/>
    <property type="match status" value="1"/>
</dbReference>
<sequence>MDSALCTPHFAPHFASASRRAAGAMSHALVSRVDRAFTRCAAKTRTNVRHVRSNWIKRRECLARAISLDAVASASHTAPLPLLRDDVRYNHVSPGVCDACERSSAAREAWVKLLVGQFPSHAANIERTRAYLREDESYVERYERFEKVYEEYLNKVIEADSGVASGRGVGDTLMDMVEEKERLLRSCGLEDMFLGLKASENEICLALYPEMCRAVDAESDARSRTRLVLEAALAGNLFDAGAAAAVQNVAFCDVEQVTCEFPEDEQTKFTLDAAQLFATFAKAQEKVVRPEGGWKFDSFDDIDARMRGETPWKRVLIFCDNAGADTMGMVLLARHLTSMSSDTVVALAANSTAALNDITYDELSDFVSSCVQSDDVLRDLVGAGRVVCLPSGATSTLLDLSRVSSELAAHVNDADVLPNDWLIVLDGMGRSLESNWNAFSYMTPGVDVLSLAMVKSEINAERLGAEVYDCVVRLNTAT</sequence>
<dbReference type="AlphaFoldDB" id="A0A090M6L9"/>
<keyword evidence="4" id="KW-1185">Reference proteome</keyword>
<dbReference type="STRING" id="70448.A0A090M6L9"/>
<dbReference type="KEGG" id="ota:OT_ostta06g02020"/>
<evidence type="ECO:0000313" key="3">
    <source>
        <dbReference type="EMBL" id="CEF98337.1"/>
    </source>
</evidence>
<evidence type="ECO:0000256" key="1">
    <source>
        <dbReference type="ARBA" id="ARBA00001967"/>
    </source>
</evidence>
<organism evidence="3 4">
    <name type="scientific">Ostreococcus tauri</name>
    <name type="common">Marine green alga</name>
    <dbReference type="NCBI Taxonomy" id="70448"/>
    <lineage>
        <taxon>Eukaryota</taxon>
        <taxon>Viridiplantae</taxon>
        <taxon>Chlorophyta</taxon>
        <taxon>Mamiellophyceae</taxon>
        <taxon>Mamiellales</taxon>
        <taxon>Bathycoccaceae</taxon>
        <taxon>Ostreococcus</taxon>
    </lineage>
</organism>
<dbReference type="GeneID" id="9835458"/>
<dbReference type="RefSeq" id="XP_003079835.2">
    <property type="nucleotide sequence ID" value="XM_003079787.2"/>
</dbReference>
<comment type="caution">
    <text evidence="3">The sequence shown here is derived from an EMBL/GenBank/DDBJ whole genome shotgun (WGS) entry which is preliminary data.</text>
</comment>
<dbReference type="EMBL" id="CAID01000006">
    <property type="protein sequence ID" value="CEF98337.1"/>
    <property type="molecule type" value="Genomic_DNA"/>
</dbReference>
<proteinExistence type="predicted"/>
<dbReference type="InParanoid" id="A0A090M6L9"/>
<dbReference type="InterPro" id="IPR002791">
    <property type="entry name" value="ARMT1-like_metal-bd"/>
</dbReference>
<dbReference type="Gene3D" id="1.10.285.20">
    <property type="entry name" value="Uncharacterised protein PF01937, DUF89, domain 2"/>
    <property type="match status" value="1"/>
</dbReference>
<dbReference type="InterPro" id="IPR036075">
    <property type="entry name" value="ARMT-1-like_metal-bd_sf"/>
</dbReference>
<gene>
    <name evidence="3" type="ORF">OT_ostta06g02020</name>
</gene>
<evidence type="ECO:0000259" key="2">
    <source>
        <dbReference type="Pfam" id="PF01937"/>
    </source>
</evidence>